<name>A0ABV5R8G1_9ACTN</name>
<dbReference type="RefSeq" id="WP_345515536.1">
    <property type="nucleotide sequence ID" value="NZ_BAAAXD010000031.1"/>
</dbReference>
<dbReference type="Proteomes" id="UP001589710">
    <property type="component" value="Unassembled WGS sequence"/>
</dbReference>
<accession>A0ABV5R8G1</accession>
<keyword evidence="2" id="KW-1185">Reference proteome</keyword>
<proteinExistence type="predicted"/>
<organism evidence="1 2">
    <name type="scientific">Streptomyces yanii</name>
    <dbReference type="NCBI Taxonomy" id="78510"/>
    <lineage>
        <taxon>Bacteria</taxon>
        <taxon>Bacillati</taxon>
        <taxon>Actinomycetota</taxon>
        <taxon>Actinomycetes</taxon>
        <taxon>Kitasatosporales</taxon>
        <taxon>Streptomycetaceae</taxon>
        <taxon>Streptomyces</taxon>
    </lineage>
</organism>
<gene>
    <name evidence="1" type="ORF">ACFFTL_14755</name>
</gene>
<dbReference type="EMBL" id="JBHMCG010000061">
    <property type="protein sequence ID" value="MFB9573547.1"/>
    <property type="molecule type" value="Genomic_DNA"/>
</dbReference>
<evidence type="ECO:0000313" key="2">
    <source>
        <dbReference type="Proteomes" id="UP001589710"/>
    </source>
</evidence>
<reference evidence="1 2" key="1">
    <citation type="submission" date="2024-09" db="EMBL/GenBank/DDBJ databases">
        <authorList>
            <person name="Sun Q."/>
            <person name="Mori K."/>
        </authorList>
    </citation>
    <scope>NUCLEOTIDE SEQUENCE [LARGE SCALE GENOMIC DNA]</scope>
    <source>
        <strain evidence="1 2">JCM 3331</strain>
    </source>
</reference>
<sequence>MGHYSLSDDADGWPARVEHAAPFLSIVVNALGPEEASAWIDGARRAHARENKAKPACTYNFGFPHYLTLELGDFENTLARVAAWEALKAVHELARHENTNLDMLLDCARRAAARESAAVGTTAVAAQR</sequence>
<comment type="caution">
    <text evidence="1">The sequence shown here is derived from an EMBL/GenBank/DDBJ whole genome shotgun (WGS) entry which is preliminary data.</text>
</comment>
<evidence type="ECO:0000313" key="1">
    <source>
        <dbReference type="EMBL" id="MFB9573547.1"/>
    </source>
</evidence>
<protein>
    <submittedName>
        <fullName evidence="1">Uncharacterized protein</fullName>
    </submittedName>
</protein>